<protein>
    <recommendedName>
        <fullName evidence="1">non-specific serine/threonine protein kinase</fullName>
        <ecNumber evidence="1">2.7.11.1</ecNumber>
    </recommendedName>
</protein>
<dbReference type="InterPro" id="IPR017441">
    <property type="entry name" value="Protein_kinase_ATP_BS"/>
</dbReference>
<dbReference type="SMART" id="SM00220">
    <property type="entry name" value="S_TKc"/>
    <property type="match status" value="1"/>
</dbReference>
<evidence type="ECO:0000313" key="9">
    <source>
        <dbReference type="EMBL" id="GID44037.1"/>
    </source>
</evidence>
<dbReference type="InterPro" id="IPR008271">
    <property type="entry name" value="Ser/Thr_kinase_AS"/>
</dbReference>
<dbReference type="SUPFAM" id="SSF56112">
    <property type="entry name" value="Protein kinase-like (PK-like)"/>
    <property type="match status" value="1"/>
</dbReference>
<dbReference type="Gene3D" id="3.30.200.20">
    <property type="entry name" value="Phosphorylase Kinase, domain 1"/>
    <property type="match status" value="1"/>
</dbReference>
<evidence type="ECO:0000256" key="3">
    <source>
        <dbReference type="ARBA" id="ARBA00022679"/>
    </source>
</evidence>
<keyword evidence="2" id="KW-0723">Serine/threonine-protein kinase</keyword>
<dbReference type="PROSITE" id="PS00107">
    <property type="entry name" value="PROTEIN_KINASE_ATP"/>
    <property type="match status" value="1"/>
</dbReference>
<keyword evidence="5" id="KW-0418">Kinase</keyword>
<accession>A0ABQ3WAH2</accession>
<comment type="caution">
    <text evidence="9">The sequence shown here is derived from an EMBL/GenBank/DDBJ whole genome shotgun (WGS) entry which is preliminary data.</text>
</comment>
<evidence type="ECO:0000256" key="7">
    <source>
        <dbReference type="PROSITE-ProRule" id="PRU10141"/>
    </source>
</evidence>
<feature type="binding site" evidence="7">
    <location>
        <position position="38"/>
    </location>
    <ligand>
        <name>ATP</name>
        <dbReference type="ChEBI" id="CHEBI:30616"/>
    </ligand>
</feature>
<sequence>MDGDLDGRYRLLELIGTGGMGRVWRAEDTLLRRTVAVKEIVTPSSPRLAAQAVREARAAARLDHPGVVKVYDVGHSWIVMEYVPSRSLHQVVRDDGPLAPREAARIGLGMLAALRAAHAAGVLHRDVKPDNVLLAADGRVVLTDFGLASLDSGGDDGPDPRLGSPSYIAPERLLEREAGVPGDLWSLGATLYSAVEGRAPFARDDGGTALRALLSDPPHRPVRSGRLAGLLLALLAKDPADRPTTDEVEARLRAVLRPKSRRRRVAVALLLLPLAGAAGVVLAPHRSVPAPAPAPTSFTALMSYAQDACGGTAPQPVTAAADRVPAGLPDGWVWTRESFGFALAVPPGWRRSMDGNEVCFSDSGGRRALRVNVSPVVTRQPLAYWQGREKASLARGDLPGYQRISMGVLLLKGGGADWEYTWRPDSRTVRHERRVLVAAGSRSYLLRWTVDGPDWAATTGVQRRMVEFFEGMS</sequence>
<evidence type="ECO:0000256" key="4">
    <source>
        <dbReference type="ARBA" id="ARBA00022741"/>
    </source>
</evidence>
<evidence type="ECO:0000256" key="6">
    <source>
        <dbReference type="ARBA" id="ARBA00022840"/>
    </source>
</evidence>
<reference evidence="9" key="1">
    <citation type="submission" date="2021-01" db="EMBL/GenBank/DDBJ databases">
        <title>Whole genome shotgun sequence of Actinoplanes capillaceus NBRC 16408.</title>
        <authorList>
            <person name="Komaki H."/>
            <person name="Tamura T."/>
        </authorList>
    </citation>
    <scope>NUCLEOTIDE SEQUENCE [LARGE SCALE GENOMIC DNA]</scope>
    <source>
        <strain evidence="9">NBRC 16408</strain>
    </source>
</reference>
<dbReference type="Pfam" id="PF00069">
    <property type="entry name" value="Pkinase"/>
    <property type="match status" value="1"/>
</dbReference>
<evidence type="ECO:0000256" key="1">
    <source>
        <dbReference type="ARBA" id="ARBA00012513"/>
    </source>
</evidence>
<dbReference type="Gene3D" id="1.10.510.10">
    <property type="entry name" value="Transferase(Phosphotransferase) domain 1"/>
    <property type="match status" value="1"/>
</dbReference>
<evidence type="ECO:0000256" key="2">
    <source>
        <dbReference type="ARBA" id="ARBA00022527"/>
    </source>
</evidence>
<evidence type="ECO:0000259" key="8">
    <source>
        <dbReference type="PROSITE" id="PS50011"/>
    </source>
</evidence>
<name>A0ABQ3WAH2_9ACTN</name>
<keyword evidence="3" id="KW-0808">Transferase</keyword>
<dbReference type="PANTHER" id="PTHR43289">
    <property type="entry name" value="MITOGEN-ACTIVATED PROTEIN KINASE KINASE KINASE 20-RELATED"/>
    <property type="match status" value="1"/>
</dbReference>
<dbReference type="EMBL" id="BOMF01000019">
    <property type="protein sequence ID" value="GID44037.1"/>
    <property type="molecule type" value="Genomic_DNA"/>
</dbReference>
<dbReference type="RefSeq" id="WP_204294687.1">
    <property type="nucleotide sequence ID" value="NZ_BAAAGQ010000064.1"/>
</dbReference>
<dbReference type="PROSITE" id="PS50011">
    <property type="entry name" value="PROTEIN_KINASE_DOM"/>
    <property type="match status" value="1"/>
</dbReference>
<dbReference type="InterPro" id="IPR000719">
    <property type="entry name" value="Prot_kinase_dom"/>
</dbReference>
<feature type="domain" description="Protein kinase" evidence="8">
    <location>
        <begin position="9"/>
        <end position="256"/>
    </location>
</feature>
<keyword evidence="4 7" id="KW-0547">Nucleotide-binding</keyword>
<dbReference type="PROSITE" id="PS00108">
    <property type="entry name" value="PROTEIN_KINASE_ST"/>
    <property type="match status" value="1"/>
</dbReference>
<proteinExistence type="predicted"/>
<dbReference type="EC" id="2.7.11.1" evidence="1"/>
<organism evidence="9">
    <name type="scientific">Actinoplanes campanulatus</name>
    <dbReference type="NCBI Taxonomy" id="113559"/>
    <lineage>
        <taxon>Bacteria</taxon>
        <taxon>Bacillati</taxon>
        <taxon>Actinomycetota</taxon>
        <taxon>Actinomycetes</taxon>
        <taxon>Micromonosporales</taxon>
        <taxon>Micromonosporaceae</taxon>
        <taxon>Actinoplanes</taxon>
    </lineage>
</organism>
<dbReference type="CDD" id="cd14014">
    <property type="entry name" value="STKc_PknB_like"/>
    <property type="match status" value="1"/>
</dbReference>
<dbReference type="PANTHER" id="PTHR43289:SF6">
    <property type="entry name" value="SERINE_THREONINE-PROTEIN KINASE NEKL-3"/>
    <property type="match status" value="1"/>
</dbReference>
<keyword evidence="6 7" id="KW-0067">ATP-binding</keyword>
<gene>
    <name evidence="9" type="ORF">Aca07nite_13120</name>
</gene>
<dbReference type="InterPro" id="IPR011009">
    <property type="entry name" value="Kinase-like_dom_sf"/>
</dbReference>
<evidence type="ECO:0000256" key="5">
    <source>
        <dbReference type="ARBA" id="ARBA00022777"/>
    </source>
</evidence>